<dbReference type="PANTHER" id="PTHR43132:SF6">
    <property type="entry name" value="HTH-TYPE TRANSCRIPTIONAL REPRESSOR CZRA"/>
    <property type="match status" value="1"/>
</dbReference>
<dbReference type="GO" id="GO:0003677">
    <property type="term" value="F:DNA binding"/>
    <property type="evidence" value="ECO:0007669"/>
    <property type="project" value="UniProtKB-KW"/>
</dbReference>
<evidence type="ECO:0000256" key="1">
    <source>
        <dbReference type="ARBA" id="ARBA00023015"/>
    </source>
</evidence>
<dbReference type="SUPFAM" id="SSF46785">
    <property type="entry name" value="Winged helix' DNA-binding domain"/>
    <property type="match status" value="1"/>
</dbReference>
<organism evidence="5 6">
    <name type="scientific">Aerophobetes bacterium</name>
    <dbReference type="NCBI Taxonomy" id="2030807"/>
    <lineage>
        <taxon>Bacteria</taxon>
        <taxon>Candidatus Aerophobota</taxon>
    </lineage>
</organism>
<reference evidence="5 6" key="1">
    <citation type="submission" date="2019-03" db="EMBL/GenBank/DDBJ databases">
        <title>Metabolic potential of uncultured bacteria and archaea associated with petroleum seepage in deep-sea sediments.</title>
        <authorList>
            <person name="Dong X."/>
            <person name="Hubert C."/>
        </authorList>
    </citation>
    <scope>NUCLEOTIDE SEQUENCE [LARGE SCALE GENOMIC DNA]</scope>
    <source>
        <strain evidence="5">E29_bin52</strain>
    </source>
</reference>
<evidence type="ECO:0000313" key="5">
    <source>
        <dbReference type="EMBL" id="TET61444.1"/>
    </source>
</evidence>
<evidence type="ECO:0000259" key="4">
    <source>
        <dbReference type="PROSITE" id="PS50987"/>
    </source>
</evidence>
<dbReference type="InterPro" id="IPR036388">
    <property type="entry name" value="WH-like_DNA-bd_sf"/>
</dbReference>
<keyword evidence="3" id="KW-0804">Transcription</keyword>
<sequence length="117" mass="13722">MKEHLEIFKALCDKTRVRILLLLMDRDLCVCELMFILKMEQSRVSHQLQVLKNADLVRDEREGKWMIYSISPAKKGLVLALFDKLIPQLNHTQESQLDKKNLKICLEKDIRRTCALA</sequence>
<name>A0A523W351_UNCAE</name>
<dbReference type="InterPro" id="IPR036390">
    <property type="entry name" value="WH_DNA-bd_sf"/>
</dbReference>
<dbReference type="Pfam" id="PF01022">
    <property type="entry name" value="HTH_5"/>
    <property type="match status" value="1"/>
</dbReference>
<protein>
    <submittedName>
        <fullName evidence="5">ArsR family transcriptional regulator</fullName>
    </submittedName>
</protein>
<accession>A0A523W351</accession>
<dbReference type="PRINTS" id="PR00778">
    <property type="entry name" value="HTHARSR"/>
</dbReference>
<evidence type="ECO:0000256" key="2">
    <source>
        <dbReference type="ARBA" id="ARBA00023125"/>
    </source>
</evidence>
<dbReference type="GO" id="GO:0003700">
    <property type="term" value="F:DNA-binding transcription factor activity"/>
    <property type="evidence" value="ECO:0007669"/>
    <property type="project" value="InterPro"/>
</dbReference>
<proteinExistence type="predicted"/>
<dbReference type="NCBIfam" id="NF033788">
    <property type="entry name" value="HTH_metalloreg"/>
    <property type="match status" value="1"/>
</dbReference>
<evidence type="ECO:0000313" key="6">
    <source>
        <dbReference type="Proteomes" id="UP000319130"/>
    </source>
</evidence>
<feature type="domain" description="HTH arsR-type" evidence="4">
    <location>
        <begin position="1"/>
        <end position="93"/>
    </location>
</feature>
<keyword evidence="1" id="KW-0805">Transcription regulation</keyword>
<dbReference type="InterPro" id="IPR051011">
    <property type="entry name" value="Metal_resp_trans_reg"/>
</dbReference>
<dbReference type="SMART" id="SM00418">
    <property type="entry name" value="HTH_ARSR"/>
    <property type="match status" value="1"/>
</dbReference>
<dbReference type="EMBL" id="SOIZ01000247">
    <property type="protein sequence ID" value="TET61444.1"/>
    <property type="molecule type" value="Genomic_DNA"/>
</dbReference>
<dbReference type="PANTHER" id="PTHR43132">
    <property type="entry name" value="ARSENICAL RESISTANCE OPERON REPRESSOR ARSR-RELATED"/>
    <property type="match status" value="1"/>
</dbReference>
<gene>
    <name evidence="5" type="ORF">E3J48_05575</name>
</gene>
<dbReference type="CDD" id="cd00090">
    <property type="entry name" value="HTH_ARSR"/>
    <property type="match status" value="1"/>
</dbReference>
<dbReference type="AlphaFoldDB" id="A0A523W351"/>
<dbReference type="Gene3D" id="1.10.10.10">
    <property type="entry name" value="Winged helix-like DNA-binding domain superfamily/Winged helix DNA-binding domain"/>
    <property type="match status" value="1"/>
</dbReference>
<dbReference type="Proteomes" id="UP000319130">
    <property type="component" value="Unassembled WGS sequence"/>
</dbReference>
<dbReference type="PROSITE" id="PS50987">
    <property type="entry name" value="HTH_ARSR_2"/>
    <property type="match status" value="1"/>
</dbReference>
<dbReference type="InterPro" id="IPR001845">
    <property type="entry name" value="HTH_ArsR_DNA-bd_dom"/>
</dbReference>
<evidence type="ECO:0000256" key="3">
    <source>
        <dbReference type="ARBA" id="ARBA00023163"/>
    </source>
</evidence>
<keyword evidence="2" id="KW-0238">DNA-binding</keyword>
<dbReference type="InterPro" id="IPR011991">
    <property type="entry name" value="ArsR-like_HTH"/>
</dbReference>
<comment type="caution">
    <text evidence="5">The sequence shown here is derived from an EMBL/GenBank/DDBJ whole genome shotgun (WGS) entry which is preliminary data.</text>
</comment>